<dbReference type="EMBL" id="JAWQEG010004961">
    <property type="protein sequence ID" value="KAK3859655.1"/>
    <property type="molecule type" value="Genomic_DNA"/>
</dbReference>
<evidence type="ECO:0000313" key="2">
    <source>
        <dbReference type="Proteomes" id="UP001286313"/>
    </source>
</evidence>
<gene>
    <name evidence="1" type="ORF">Pcinc_034246</name>
</gene>
<organism evidence="1 2">
    <name type="scientific">Petrolisthes cinctipes</name>
    <name type="common">Flat porcelain crab</name>
    <dbReference type="NCBI Taxonomy" id="88211"/>
    <lineage>
        <taxon>Eukaryota</taxon>
        <taxon>Metazoa</taxon>
        <taxon>Ecdysozoa</taxon>
        <taxon>Arthropoda</taxon>
        <taxon>Crustacea</taxon>
        <taxon>Multicrustacea</taxon>
        <taxon>Malacostraca</taxon>
        <taxon>Eumalacostraca</taxon>
        <taxon>Eucarida</taxon>
        <taxon>Decapoda</taxon>
        <taxon>Pleocyemata</taxon>
        <taxon>Anomura</taxon>
        <taxon>Galatheoidea</taxon>
        <taxon>Porcellanidae</taxon>
        <taxon>Petrolisthes</taxon>
    </lineage>
</organism>
<sequence>MRVLCGVVYVCAVWCKEVRHSDPEYTPLCMYVHHFVAVDLFPSSLRVLYLLDADVDATLLRWLHPCVAW</sequence>
<protein>
    <submittedName>
        <fullName evidence="1">Uncharacterized protein</fullName>
    </submittedName>
</protein>
<dbReference type="AlphaFoldDB" id="A0AAE1EQP6"/>
<dbReference type="Proteomes" id="UP001286313">
    <property type="component" value="Unassembled WGS sequence"/>
</dbReference>
<evidence type="ECO:0000313" key="1">
    <source>
        <dbReference type="EMBL" id="KAK3859655.1"/>
    </source>
</evidence>
<proteinExistence type="predicted"/>
<reference evidence="1" key="1">
    <citation type="submission" date="2023-10" db="EMBL/GenBank/DDBJ databases">
        <title>Genome assemblies of two species of porcelain crab, Petrolisthes cinctipes and Petrolisthes manimaculis (Anomura: Porcellanidae).</title>
        <authorList>
            <person name="Angst P."/>
        </authorList>
    </citation>
    <scope>NUCLEOTIDE SEQUENCE</scope>
    <source>
        <strain evidence="1">PB745_01</strain>
        <tissue evidence="1">Gill</tissue>
    </source>
</reference>
<comment type="caution">
    <text evidence="1">The sequence shown here is derived from an EMBL/GenBank/DDBJ whole genome shotgun (WGS) entry which is preliminary data.</text>
</comment>
<accession>A0AAE1EQP6</accession>
<name>A0AAE1EQP6_PETCI</name>
<keyword evidence="2" id="KW-1185">Reference proteome</keyword>